<reference evidence="1 2" key="1">
    <citation type="journal article" date="2002" name="Nature">
        <title>Genome sequence and comparative analysis of the model rodent malaria parasite Plasmodium yoelii yoelii.</title>
        <authorList>
            <person name="Carlton J.M."/>
            <person name="Angiuoli S.V."/>
            <person name="Suh B.B."/>
            <person name="Kooij T.W."/>
            <person name="Pertea M."/>
            <person name="Silva J.C."/>
            <person name="Ermolaeva M.D."/>
            <person name="Allen J.E."/>
            <person name="Selengut J.D."/>
            <person name="Koo H.L."/>
            <person name="Peterson J.D."/>
            <person name="Pop M."/>
            <person name="Kosack D.S."/>
            <person name="Shumway M.F."/>
            <person name="Bidwell S.L."/>
            <person name="Shallom S.J."/>
            <person name="van Aken S.E."/>
            <person name="Riedmuller S.B."/>
            <person name="Feldblyum T.V."/>
            <person name="Cho J.K."/>
            <person name="Quackenbush J."/>
            <person name="Sedegah M."/>
            <person name="Shoaibi A."/>
            <person name="Cummings L.M."/>
            <person name="Florens L."/>
            <person name="Yates J.R."/>
            <person name="Raine J.D."/>
            <person name="Sinden R.E."/>
            <person name="Harris M.A."/>
            <person name="Cunningham D.A."/>
            <person name="Preiser P.R."/>
            <person name="Bergman L.W."/>
            <person name="Vaidya A.B."/>
            <person name="van Lin L.H."/>
            <person name="Janse C.J."/>
            <person name="Waters A.P."/>
            <person name="Smith H.O."/>
            <person name="White O.R."/>
            <person name="Salzberg S.L."/>
            <person name="Venter J.C."/>
            <person name="Fraser C.M."/>
            <person name="Hoffman S.L."/>
            <person name="Gardner M.J."/>
            <person name="Carucci D.J."/>
        </authorList>
    </citation>
    <scope>NUCLEOTIDE SEQUENCE [LARGE SCALE GENOMIC DNA]</scope>
    <source>
        <strain evidence="1 2">17XNL</strain>
    </source>
</reference>
<dbReference type="PaxDb" id="73239-Q7RHL0"/>
<comment type="caution">
    <text evidence="1">The sequence shown here is derived from an EMBL/GenBank/DDBJ whole genome shotgun (WGS) entry which is preliminary data.</text>
</comment>
<accession>Q7RHL0</accession>
<evidence type="ECO:0000313" key="2">
    <source>
        <dbReference type="Proteomes" id="UP000008553"/>
    </source>
</evidence>
<sequence length="31" mass="3917">YPTLAIKYIMQSYNIATFITYERIRHRYYNL</sequence>
<evidence type="ECO:0000313" key="1">
    <source>
        <dbReference type="EMBL" id="EAA15774.1"/>
    </source>
</evidence>
<dbReference type="InParanoid" id="Q7RHL0"/>
<dbReference type="AlphaFoldDB" id="Q7RHL0"/>
<proteinExistence type="predicted"/>
<organism evidence="1 2">
    <name type="scientific">Plasmodium yoelii yoelii</name>
    <dbReference type="NCBI Taxonomy" id="73239"/>
    <lineage>
        <taxon>Eukaryota</taxon>
        <taxon>Sar</taxon>
        <taxon>Alveolata</taxon>
        <taxon>Apicomplexa</taxon>
        <taxon>Aconoidasida</taxon>
        <taxon>Haemosporida</taxon>
        <taxon>Plasmodiidae</taxon>
        <taxon>Plasmodium</taxon>
        <taxon>Plasmodium (Vinckeia)</taxon>
    </lineage>
</organism>
<name>Q7RHL0_PLAYO</name>
<feature type="non-terminal residue" evidence="1">
    <location>
        <position position="1"/>
    </location>
</feature>
<dbReference type="Proteomes" id="UP000008553">
    <property type="component" value="Unassembled WGS sequence"/>
</dbReference>
<keyword evidence="2" id="KW-1185">Reference proteome</keyword>
<dbReference type="EMBL" id="AABL01001189">
    <property type="protein sequence ID" value="EAA15774.1"/>
    <property type="molecule type" value="Genomic_DNA"/>
</dbReference>
<gene>
    <name evidence="1" type="ORF">PY03975</name>
</gene>
<protein>
    <submittedName>
        <fullName evidence="1">Uncharacterized protein</fullName>
    </submittedName>
</protein>